<feature type="binding site" evidence="13">
    <location>
        <begin position="326"/>
        <end position="328"/>
    </location>
    <ligand>
        <name>substrate</name>
    </ligand>
</feature>
<name>A0A432V286_9HYPH</name>
<feature type="binding site" evidence="13">
    <location>
        <position position="433"/>
    </location>
    <ligand>
        <name>substrate</name>
    </ligand>
</feature>
<evidence type="ECO:0000256" key="13">
    <source>
        <dbReference type="HAMAP-Rule" id="MF_00089"/>
    </source>
</evidence>
<feature type="binding site" evidence="13">
    <location>
        <position position="270"/>
    </location>
    <ligand>
        <name>substrate</name>
    </ligand>
</feature>
<evidence type="ECO:0000256" key="12">
    <source>
        <dbReference type="ARBA" id="ARBA00061546"/>
    </source>
</evidence>
<gene>
    <name evidence="13 15" type="primary">thiC</name>
    <name evidence="15" type="ORF">EET67_18350</name>
</gene>
<dbReference type="OrthoDB" id="9805897at2"/>
<keyword evidence="5 13" id="KW-0479">Metal-binding</keyword>
<dbReference type="NCBIfam" id="TIGR00190">
    <property type="entry name" value="thiC"/>
    <property type="match status" value="1"/>
</dbReference>
<organism evidence="15 16">
    <name type="scientific">Borborobacter arsenicus</name>
    <dbReference type="NCBI Taxonomy" id="1851146"/>
    <lineage>
        <taxon>Bacteria</taxon>
        <taxon>Pseudomonadati</taxon>
        <taxon>Pseudomonadota</taxon>
        <taxon>Alphaproteobacteria</taxon>
        <taxon>Hyphomicrobiales</taxon>
        <taxon>Phyllobacteriaceae</taxon>
        <taxon>Borborobacter</taxon>
    </lineage>
</organism>
<comment type="catalytic activity">
    <reaction evidence="11 13">
        <text>5-amino-1-(5-phospho-beta-D-ribosyl)imidazole + S-adenosyl-L-methionine = 4-amino-2-methyl-5-(phosphooxymethyl)pyrimidine + CO + 5'-deoxyadenosine + formate + L-methionine + 3 H(+)</text>
        <dbReference type="Rhea" id="RHEA:24840"/>
        <dbReference type="ChEBI" id="CHEBI:15378"/>
        <dbReference type="ChEBI" id="CHEBI:15740"/>
        <dbReference type="ChEBI" id="CHEBI:17245"/>
        <dbReference type="ChEBI" id="CHEBI:17319"/>
        <dbReference type="ChEBI" id="CHEBI:57844"/>
        <dbReference type="ChEBI" id="CHEBI:58354"/>
        <dbReference type="ChEBI" id="CHEBI:59789"/>
        <dbReference type="ChEBI" id="CHEBI:137981"/>
        <dbReference type="EC" id="4.1.99.17"/>
    </reaction>
</comment>
<dbReference type="NCBIfam" id="NF006763">
    <property type="entry name" value="PRK09284.1"/>
    <property type="match status" value="1"/>
</dbReference>
<feature type="binding site" evidence="13">
    <location>
        <position position="306"/>
    </location>
    <ligand>
        <name>substrate</name>
    </ligand>
</feature>
<dbReference type="Pfam" id="PF01964">
    <property type="entry name" value="ThiC_Rad_SAM"/>
    <property type="match status" value="1"/>
</dbReference>
<feature type="binding site" evidence="13">
    <location>
        <position position="474"/>
    </location>
    <ligand>
        <name>Zn(2+)</name>
        <dbReference type="ChEBI" id="CHEBI:29105"/>
    </ligand>
</feature>
<dbReference type="GO" id="GO:0009229">
    <property type="term" value="P:thiamine diphosphate biosynthetic process"/>
    <property type="evidence" value="ECO:0007669"/>
    <property type="project" value="UniProtKB-UniRule"/>
</dbReference>
<accession>A0A432V286</accession>
<dbReference type="NCBIfam" id="NF009895">
    <property type="entry name" value="PRK13352.1"/>
    <property type="match status" value="1"/>
</dbReference>
<dbReference type="Pfam" id="PF13667">
    <property type="entry name" value="ThiC-associated"/>
    <property type="match status" value="1"/>
</dbReference>
<evidence type="ECO:0000256" key="2">
    <source>
        <dbReference type="ARBA" id="ARBA00004948"/>
    </source>
</evidence>
<dbReference type="SFLD" id="SFLDS00113">
    <property type="entry name" value="Radical_SAM_Phosphomethylpyrim"/>
    <property type="match status" value="1"/>
</dbReference>
<feature type="binding site" evidence="13">
    <location>
        <position position="241"/>
    </location>
    <ligand>
        <name>substrate</name>
    </ligand>
</feature>
<comment type="pathway">
    <text evidence="2 13">Cofactor biosynthesis; thiamine diphosphate biosynthesis.</text>
</comment>
<keyword evidence="6 13" id="KW-0862">Zinc</keyword>
<evidence type="ECO:0000256" key="1">
    <source>
        <dbReference type="ARBA" id="ARBA00003175"/>
    </source>
</evidence>
<dbReference type="PANTHER" id="PTHR30557:SF1">
    <property type="entry name" value="PHOSPHOMETHYLPYRIMIDINE SYNTHASE, CHLOROPLASTIC"/>
    <property type="match status" value="1"/>
</dbReference>
<feature type="domain" description="ThiC-associated" evidence="14">
    <location>
        <begin position="13"/>
        <end position="84"/>
    </location>
</feature>
<evidence type="ECO:0000256" key="10">
    <source>
        <dbReference type="ARBA" id="ARBA00023239"/>
    </source>
</evidence>
<dbReference type="InterPro" id="IPR025747">
    <property type="entry name" value="ThiC-associated_dom"/>
</dbReference>
<keyword evidence="10 13" id="KW-0456">Lyase</keyword>
<feature type="binding site" evidence="13">
    <location>
        <position position="410"/>
    </location>
    <ligand>
        <name>Zn(2+)</name>
        <dbReference type="ChEBI" id="CHEBI:29105"/>
    </ligand>
</feature>
<dbReference type="InterPro" id="IPR037509">
    <property type="entry name" value="ThiC"/>
</dbReference>
<dbReference type="EMBL" id="RKST01000020">
    <property type="protein sequence ID" value="RUM96313.1"/>
    <property type="molecule type" value="Genomic_DNA"/>
</dbReference>
<dbReference type="GO" id="GO:0008270">
    <property type="term" value="F:zinc ion binding"/>
    <property type="evidence" value="ECO:0007669"/>
    <property type="project" value="UniProtKB-UniRule"/>
</dbReference>
<evidence type="ECO:0000256" key="11">
    <source>
        <dbReference type="ARBA" id="ARBA00050218"/>
    </source>
</evidence>
<dbReference type="GO" id="GO:0051539">
    <property type="term" value="F:4 iron, 4 sulfur cluster binding"/>
    <property type="evidence" value="ECO:0007669"/>
    <property type="project" value="UniProtKB-KW"/>
</dbReference>
<evidence type="ECO:0000256" key="8">
    <source>
        <dbReference type="ARBA" id="ARBA00023004"/>
    </source>
</evidence>
<dbReference type="AlphaFoldDB" id="A0A432V286"/>
<dbReference type="GO" id="GO:0005829">
    <property type="term" value="C:cytosol"/>
    <property type="evidence" value="ECO:0007669"/>
    <property type="project" value="TreeGrafter"/>
</dbReference>
<protein>
    <recommendedName>
        <fullName evidence="13">Phosphomethylpyrimidine synthase</fullName>
        <ecNumber evidence="13">4.1.99.17</ecNumber>
    </recommendedName>
    <alternativeName>
        <fullName evidence="13">Hydroxymethylpyrimidine phosphate synthase</fullName>
        <shortName evidence="13">HMP-P synthase</shortName>
        <shortName evidence="13">HMP-phosphate synthase</shortName>
        <shortName evidence="13">HMPP synthase</shortName>
    </alternativeName>
    <alternativeName>
        <fullName evidence="13">Thiamine biosynthesis protein ThiC</fullName>
    </alternativeName>
</protein>
<proteinExistence type="inferred from homology"/>
<comment type="caution">
    <text evidence="15">The sequence shown here is derived from an EMBL/GenBank/DDBJ whole genome shotgun (WGS) entry which is preliminary data.</text>
</comment>
<keyword evidence="3 13" id="KW-0004">4Fe-4S</keyword>
<comment type="function">
    <text evidence="1 13">Catalyzes the synthesis of the hydroxymethylpyrimidine phosphate (HMP-P) moiety of thiamine from aminoimidazole ribotide (AIR) in a radical S-adenosyl-L-methionine (SAM)-dependent reaction.</text>
</comment>
<feature type="binding site" evidence="13">
    <location>
        <begin position="367"/>
        <end position="370"/>
    </location>
    <ligand>
        <name>substrate</name>
    </ligand>
</feature>
<dbReference type="SFLD" id="SFLDF00407">
    <property type="entry name" value="phosphomethylpyrimidine_syntha"/>
    <property type="match status" value="1"/>
</dbReference>
<feature type="binding site" evidence="13">
    <location>
        <position position="406"/>
    </location>
    <ligand>
        <name>substrate</name>
    </ligand>
</feature>
<dbReference type="HAMAP" id="MF_00089">
    <property type="entry name" value="ThiC"/>
    <property type="match status" value="1"/>
</dbReference>
<dbReference type="EC" id="4.1.99.17" evidence="13"/>
<keyword evidence="8 13" id="KW-0408">Iron</keyword>
<dbReference type="InterPro" id="IPR038521">
    <property type="entry name" value="ThiC/Bza_core_dom"/>
</dbReference>
<dbReference type="RefSeq" id="WP_128627998.1">
    <property type="nucleotide sequence ID" value="NZ_RKST01000020.1"/>
</dbReference>
<keyword evidence="9 13" id="KW-0411">Iron-sulfur</keyword>
<dbReference type="PANTHER" id="PTHR30557">
    <property type="entry name" value="THIAMINE BIOSYNTHESIS PROTEIN THIC"/>
    <property type="match status" value="1"/>
</dbReference>
<evidence type="ECO:0000256" key="3">
    <source>
        <dbReference type="ARBA" id="ARBA00022485"/>
    </source>
</evidence>
<dbReference type="SFLD" id="SFLDG01114">
    <property type="entry name" value="phosphomethylpyrimidine_syntha"/>
    <property type="match status" value="1"/>
</dbReference>
<evidence type="ECO:0000256" key="6">
    <source>
        <dbReference type="ARBA" id="ARBA00022833"/>
    </source>
</evidence>
<keyword evidence="7 13" id="KW-0784">Thiamine biosynthesis</keyword>
<comment type="cofactor">
    <cofactor evidence="13">
        <name>[4Fe-4S] cluster</name>
        <dbReference type="ChEBI" id="CHEBI:49883"/>
    </cofactor>
    <text evidence="13">Binds 1 [4Fe-4S] cluster per subunit. The cluster is coordinated with 3 cysteines and an exchangeable S-adenosyl-L-methionine.</text>
</comment>
<evidence type="ECO:0000313" key="15">
    <source>
        <dbReference type="EMBL" id="RUM96313.1"/>
    </source>
</evidence>
<comment type="subunit">
    <text evidence="13">Homodimer.</text>
</comment>
<dbReference type="Proteomes" id="UP000281647">
    <property type="component" value="Unassembled WGS sequence"/>
</dbReference>
<evidence type="ECO:0000259" key="14">
    <source>
        <dbReference type="Pfam" id="PF13667"/>
    </source>
</evidence>
<dbReference type="InterPro" id="IPR002817">
    <property type="entry name" value="ThiC/BzaA/B"/>
</dbReference>
<keyword evidence="4 13" id="KW-0949">S-adenosyl-L-methionine</keyword>
<comment type="similarity">
    <text evidence="12 13">Belongs to the ThiC family.</text>
</comment>
<dbReference type="GO" id="GO:0009228">
    <property type="term" value="P:thiamine biosynthetic process"/>
    <property type="evidence" value="ECO:0007669"/>
    <property type="project" value="UniProtKB-UniRule"/>
</dbReference>
<feature type="binding site" evidence="13">
    <location>
        <position position="562"/>
    </location>
    <ligand>
        <name>[4Fe-4S] cluster</name>
        <dbReference type="ChEBI" id="CHEBI:49883"/>
        <note>4Fe-4S-S-AdoMet</note>
    </ligand>
</feature>
<dbReference type="FunFam" id="3.20.20.540:FF:000001">
    <property type="entry name" value="Phosphomethylpyrimidine synthase"/>
    <property type="match status" value="1"/>
</dbReference>
<evidence type="ECO:0000256" key="4">
    <source>
        <dbReference type="ARBA" id="ARBA00022691"/>
    </source>
</evidence>
<sequence>MNALTPTVTVGELPASRKIHKSGHIHDDIHVPMREISLHPSAGEPPVTVYDSSGPYTDTNVRINIEAGLARLRENWILARGDVEWYEGRRVKPEDNGFAAGERLTPRFPIGNRPLRATGGRAVTQLAYARAGIITPEMEFVAIRENLGREQLRDKAIRDGESFGAAIPDFVTPEFVRDEIARGRAIIPANINHSESEPMIIGRNFLVKINANIGNSAVTSSMAEEVEKMVWAIRWGADTVMDLSTGRNIHNIREWIIRNAPVPIGTVPIYQALEKVGGVAEALTWEVFRDTLIEQAEQGVDYFTIHAGVRLPYIPLTVDRVTGIVSRGGSIMAKWCLHHHKESFLYEHFEEICDICRAYDVSFSLGDGLRPGSIADANDRAQFAELETLGELTKIAWAKDCQVMIEGPGHVPMHKIKENMDKQLAVCGEAPFYTLGPLTTDIAPGYDHITSAIGAAMIGWFGTAMLCYVTPKEHLGLPDRDDVKTGVITYKLAAHAADLAKGHPAAKARDDALSRARFEFRWEDQFNLSLDPETARSFHDETLPKEAHKVAHFCSMCGPKFCSMRISHDIRDAARQQGESDKGMAAMAARYREGGDLYMPVQATGAGSNETGSR</sequence>
<evidence type="ECO:0000256" key="9">
    <source>
        <dbReference type="ARBA" id="ARBA00023014"/>
    </source>
</evidence>
<feature type="binding site" evidence="13">
    <location>
        <position position="212"/>
    </location>
    <ligand>
        <name>substrate</name>
    </ligand>
</feature>
<evidence type="ECO:0000313" key="16">
    <source>
        <dbReference type="Proteomes" id="UP000281647"/>
    </source>
</evidence>
<reference evidence="15 16" key="1">
    <citation type="submission" date="2018-11" db="EMBL/GenBank/DDBJ databases">
        <title>Pseudaminobacter arsenicus sp. nov., an arsenic-resistant bacterium isolated from arsenic-rich aquifers.</title>
        <authorList>
            <person name="Mu Y."/>
        </authorList>
    </citation>
    <scope>NUCLEOTIDE SEQUENCE [LARGE SCALE GENOMIC DNA]</scope>
    <source>
        <strain evidence="15 16">CB3</strain>
    </source>
</reference>
<dbReference type="Gene3D" id="3.20.20.540">
    <property type="entry name" value="Radical SAM ThiC family, central domain"/>
    <property type="match status" value="1"/>
</dbReference>
<dbReference type="UniPathway" id="UPA00060"/>
<dbReference type="GO" id="GO:0070284">
    <property type="term" value="F:phosphomethylpyrimidine synthase activity"/>
    <property type="evidence" value="ECO:0007669"/>
    <property type="project" value="UniProtKB-EC"/>
</dbReference>
<evidence type="ECO:0000256" key="5">
    <source>
        <dbReference type="ARBA" id="ARBA00022723"/>
    </source>
</evidence>
<evidence type="ECO:0000256" key="7">
    <source>
        <dbReference type="ARBA" id="ARBA00022977"/>
    </source>
</evidence>
<keyword evidence="16" id="KW-1185">Reference proteome</keyword>
<feature type="binding site" evidence="13">
    <location>
        <position position="557"/>
    </location>
    <ligand>
        <name>[4Fe-4S] cluster</name>
        <dbReference type="ChEBI" id="CHEBI:49883"/>
        <note>4Fe-4S-S-AdoMet</note>
    </ligand>
</feature>
<dbReference type="Gene3D" id="6.10.250.620">
    <property type="match status" value="1"/>
</dbReference>
<feature type="binding site" evidence="13">
    <location>
        <position position="554"/>
    </location>
    <ligand>
        <name>[4Fe-4S] cluster</name>
        <dbReference type="ChEBI" id="CHEBI:49883"/>
        <note>4Fe-4S-S-AdoMet</note>
    </ligand>
</feature>